<evidence type="ECO:0000313" key="3">
    <source>
        <dbReference type="EMBL" id="MDI1490349.1"/>
    </source>
</evidence>
<dbReference type="Proteomes" id="UP001161017">
    <property type="component" value="Unassembled WGS sequence"/>
</dbReference>
<dbReference type="InterPro" id="IPR009348">
    <property type="entry name" value="NPR2-like"/>
</dbReference>
<reference evidence="3" key="1">
    <citation type="journal article" date="2023" name="Genome Biol. Evol.">
        <title>First Whole Genome Sequence and Flow Cytometry Genome Size Data for the Lichen-Forming Fungus Ramalina farinacea (Ascomycota).</title>
        <authorList>
            <person name="Llewellyn T."/>
            <person name="Mian S."/>
            <person name="Hill R."/>
            <person name="Leitch I.J."/>
            <person name="Gaya E."/>
        </authorList>
    </citation>
    <scope>NUCLEOTIDE SEQUENCE</scope>
    <source>
        <strain evidence="3">LIQ254RAFAR</strain>
    </source>
</reference>
<dbReference type="GO" id="GO:0010508">
    <property type="term" value="P:positive regulation of autophagy"/>
    <property type="evidence" value="ECO:0007669"/>
    <property type="project" value="TreeGrafter"/>
</dbReference>
<dbReference type="GO" id="GO:0005774">
    <property type="term" value="C:vacuolar membrane"/>
    <property type="evidence" value="ECO:0007669"/>
    <property type="project" value="TreeGrafter"/>
</dbReference>
<dbReference type="Pfam" id="PF06218">
    <property type="entry name" value="NPR2"/>
    <property type="match status" value="1"/>
</dbReference>
<feature type="compositionally biased region" description="Low complexity" evidence="2">
    <location>
        <begin position="356"/>
        <end position="373"/>
    </location>
</feature>
<evidence type="ECO:0000256" key="1">
    <source>
        <dbReference type="ARBA" id="ARBA00008433"/>
    </source>
</evidence>
<evidence type="ECO:0000313" key="4">
    <source>
        <dbReference type="Proteomes" id="UP001161017"/>
    </source>
</evidence>
<dbReference type="GO" id="GO:0005096">
    <property type="term" value="F:GTPase activator activity"/>
    <property type="evidence" value="ECO:0007669"/>
    <property type="project" value="TreeGrafter"/>
</dbReference>
<keyword evidence="4" id="KW-1185">Reference proteome</keyword>
<dbReference type="PANTHER" id="PTHR12991">
    <property type="entry name" value="NITROGEN PERMEASE REGULATOR 2/TUMOR SUPPRESSOR CANDIDATE 4"/>
    <property type="match status" value="1"/>
</dbReference>
<dbReference type="AlphaFoldDB" id="A0AA43TWC3"/>
<dbReference type="GO" id="GO:1990130">
    <property type="term" value="C:GATOR1 complex"/>
    <property type="evidence" value="ECO:0007669"/>
    <property type="project" value="TreeGrafter"/>
</dbReference>
<dbReference type="PANTHER" id="PTHR12991:SF10">
    <property type="entry name" value="GATOR COMPLEX PROTEIN NPRL2"/>
    <property type="match status" value="1"/>
</dbReference>
<dbReference type="EMBL" id="JAPUFD010000011">
    <property type="protein sequence ID" value="MDI1490349.1"/>
    <property type="molecule type" value="Genomic_DNA"/>
</dbReference>
<comment type="caution">
    <text evidence="3">The sequence shown here is derived from an EMBL/GenBank/DDBJ whole genome shotgun (WGS) entry which is preliminary data.</text>
</comment>
<feature type="compositionally biased region" description="Low complexity" evidence="2">
    <location>
        <begin position="392"/>
        <end position="420"/>
    </location>
</feature>
<evidence type="ECO:0000256" key="2">
    <source>
        <dbReference type="SAM" id="MobiDB-lite"/>
    </source>
</evidence>
<dbReference type="GO" id="GO:1904262">
    <property type="term" value="P:negative regulation of TORC1 signaling"/>
    <property type="evidence" value="ECO:0007669"/>
    <property type="project" value="TreeGrafter"/>
</dbReference>
<organism evidence="3 4">
    <name type="scientific">Ramalina farinacea</name>
    <dbReference type="NCBI Taxonomy" id="258253"/>
    <lineage>
        <taxon>Eukaryota</taxon>
        <taxon>Fungi</taxon>
        <taxon>Dikarya</taxon>
        <taxon>Ascomycota</taxon>
        <taxon>Pezizomycotina</taxon>
        <taxon>Lecanoromycetes</taxon>
        <taxon>OSLEUM clade</taxon>
        <taxon>Lecanoromycetidae</taxon>
        <taxon>Lecanorales</taxon>
        <taxon>Lecanorineae</taxon>
        <taxon>Ramalinaceae</taxon>
        <taxon>Ramalina</taxon>
    </lineage>
</organism>
<feature type="region of interest" description="Disordered" evidence="2">
    <location>
        <begin position="488"/>
        <end position="524"/>
    </location>
</feature>
<protein>
    <submittedName>
        <fullName evidence="3">Nitrogen permease regulator 2</fullName>
    </submittedName>
</protein>
<feature type="region of interest" description="Disordered" evidence="2">
    <location>
        <begin position="334"/>
        <end position="420"/>
    </location>
</feature>
<accession>A0AA43TWC3</accession>
<sequence length="565" mass="61117">MIKAIFFATFDVHEGPKVHYQVPPNSVQPSSTSAAIPLFNFRPLANYIIPALALSNRPLQLLTPTKPHHRILSHPVTIQGEQYARNAFTFNFCLVLEEETGFHSYLPVVSKLANLFRHLEEQGRFLSTELAHLHPNDNNSNNGGGLFSNSKRSSYGLIRAEDPGSATPASDSSSRIHAICEILLEDLNNYSECMIPITSTTTTLNIKLFPIYPPPPPLSPHQVPLLTVSLTDMIDPATWDITLLRILPYINGVNSVKRIALVSDTDLKLVRKAVRELLYYGCASLLDIFSFGAIYAGTPALAQFVAGEDEEARTMREECLRYVAVPVLAGAPATSPISHHHRPFSTTGRPGGGGPSLLSSTLGHTPTTTTSPTAAIPIRPIALKNPIPSPPSTSTSPYPHYTPHPSNSSLPPHPTNPAATLNATNLSTLYLTLTPSLPLRAWLESQSSELINQIDVRRFITFGVIKGLLYRVHRYPFSARAVRRVERAGRGGKRGSVSVSAGGGGGGGGGSIGNGGAGDEEDELAPFLDGTHSFDEICTELMISERELVGRLREGWGGDVVVVNR</sequence>
<feature type="compositionally biased region" description="Gly residues" evidence="2">
    <location>
        <begin position="501"/>
        <end position="517"/>
    </location>
</feature>
<gene>
    <name evidence="3" type="primary">NPR2</name>
    <name evidence="3" type="ORF">OHK93_001549</name>
</gene>
<proteinExistence type="inferred from homology"/>
<comment type="similarity">
    <text evidence="1">Belongs to the NPR2 family.</text>
</comment>
<name>A0AA43TWC3_9LECA</name>